<comment type="caution">
    <text evidence="2">The sequence shown here is derived from an EMBL/GenBank/DDBJ whole genome shotgun (WGS) entry which is preliminary data.</text>
</comment>
<feature type="domain" description="AB hydrolase-1" evidence="1">
    <location>
        <begin position="5"/>
        <end position="93"/>
    </location>
</feature>
<dbReference type="Proteomes" id="UP000808349">
    <property type="component" value="Unassembled WGS sequence"/>
</dbReference>
<proteinExistence type="predicted"/>
<evidence type="ECO:0000259" key="1">
    <source>
        <dbReference type="Pfam" id="PF00561"/>
    </source>
</evidence>
<dbReference type="Pfam" id="PF00561">
    <property type="entry name" value="Abhydrolase_1"/>
    <property type="match status" value="1"/>
</dbReference>
<dbReference type="PANTHER" id="PTHR43433">
    <property type="entry name" value="HYDROLASE, ALPHA/BETA FOLD FAMILY PROTEIN"/>
    <property type="match status" value="1"/>
</dbReference>
<name>A0A9D7XEB6_9BACT</name>
<dbReference type="InterPro" id="IPR029058">
    <property type="entry name" value="AB_hydrolase_fold"/>
</dbReference>
<gene>
    <name evidence="2" type="ORF">IPO85_08800</name>
</gene>
<dbReference type="InterPro" id="IPR050471">
    <property type="entry name" value="AB_hydrolase"/>
</dbReference>
<dbReference type="AlphaFoldDB" id="A0A9D7XEB6"/>
<accession>A0A9D7XEB6</accession>
<dbReference type="EMBL" id="JADKFW010000005">
    <property type="protein sequence ID" value="MBK9717595.1"/>
    <property type="molecule type" value="Genomic_DNA"/>
</dbReference>
<sequence>MNISSQLSEHFQVWSMNFSGHNGEPFDLNFSLELFVEDVNFFLRQNKIPSVKIFGYSMGGYVAMKFASHYPDKVSGIITLGTKLNWTPEFAKAEVLKLDAELIELKVPKLASILINRYSAHLWKKVVQQTASFLYTLGQGKGLSDDDFQRIECPVLICRGSEDVMVEQNECLRVVQKLAHVRYNNIENGHHLYERYDAPVLINLIKKEFF</sequence>
<organism evidence="2 3">
    <name type="scientific">Candidatus Defluviibacterium haderslevense</name>
    <dbReference type="NCBI Taxonomy" id="2981993"/>
    <lineage>
        <taxon>Bacteria</taxon>
        <taxon>Pseudomonadati</taxon>
        <taxon>Bacteroidota</taxon>
        <taxon>Saprospiria</taxon>
        <taxon>Saprospirales</taxon>
        <taxon>Saprospiraceae</taxon>
        <taxon>Candidatus Defluviibacterium</taxon>
    </lineage>
</organism>
<keyword evidence="2" id="KW-0378">Hydrolase</keyword>
<reference evidence="2 3" key="1">
    <citation type="submission" date="2020-10" db="EMBL/GenBank/DDBJ databases">
        <title>Connecting structure to function with the recovery of over 1000 high-quality activated sludge metagenome-assembled genomes encoding full-length rRNA genes using long-read sequencing.</title>
        <authorList>
            <person name="Singleton C.M."/>
            <person name="Petriglieri F."/>
            <person name="Kristensen J.M."/>
            <person name="Kirkegaard R.H."/>
            <person name="Michaelsen T.Y."/>
            <person name="Andersen M.H."/>
            <person name="Karst S.M."/>
            <person name="Dueholm M.S."/>
            <person name="Nielsen P.H."/>
            <person name="Albertsen M."/>
        </authorList>
    </citation>
    <scope>NUCLEOTIDE SEQUENCE [LARGE SCALE GENOMIC DNA]</scope>
    <source>
        <strain evidence="2">Ribe_18-Q3-R11-54_BAT3C.373</strain>
    </source>
</reference>
<protein>
    <submittedName>
        <fullName evidence="2">Alpha/beta hydrolase</fullName>
    </submittedName>
</protein>
<evidence type="ECO:0000313" key="2">
    <source>
        <dbReference type="EMBL" id="MBK9717595.1"/>
    </source>
</evidence>
<dbReference type="GO" id="GO:0016787">
    <property type="term" value="F:hydrolase activity"/>
    <property type="evidence" value="ECO:0007669"/>
    <property type="project" value="UniProtKB-KW"/>
</dbReference>
<dbReference type="Gene3D" id="3.40.50.1820">
    <property type="entry name" value="alpha/beta hydrolase"/>
    <property type="match status" value="1"/>
</dbReference>
<dbReference type="PANTHER" id="PTHR43433:SF5">
    <property type="entry name" value="AB HYDROLASE-1 DOMAIN-CONTAINING PROTEIN"/>
    <property type="match status" value="1"/>
</dbReference>
<evidence type="ECO:0000313" key="3">
    <source>
        <dbReference type="Proteomes" id="UP000808349"/>
    </source>
</evidence>
<dbReference type="InterPro" id="IPR000073">
    <property type="entry name" value="AB_hydrolase_1"/>
</dbReference>
<dbReference type="SUPFAM" id="SSF53474">
    <property type="entry name" value="alpha/beta-Hydrolases"/>
    <property type="match status" value="1"/>
</dbReference>